<dbReference type="Proteomes" id="UP000033423">
    <property type="component" value="Unassembled WGS sequence"/>
</dbReference>
<protein>
    <submittedName>
        <fullName evidence="4">Response regulator receiver protein</fullName>
    </submittedName>
</protein>
<keyword evidence="5" id="KW-1185">Reference proteome</keyword>
<dbReference type="PROSITE" id="PS50110">
    <property type="entry name" value="RESPONSE_REGULATORY"/>
    <property type="match status" value="1"/>
</dbReference>
<dbReference type="InterPro" id="IPR001789">
    <property type="entry name" value="Sig_transdc_resp-reg_receiver"/>
</dbReference>
<gene>
    <name evidence="4" type="ORF">MBAV_002359</name>
</gene>
<feature type="domain" description="Response regulatory" evidence="3">
    <location>
        <begin position="4"/>
        <end position="119"/>
    </location>
</feature>
<feature type="modified residue" description="4-aspartylphosphate" evidence="2">
    <location>
        <position position="54"/>
    </location>
</feature>
<dbReference type="GO" id="GO:0000160">
    <property type="term" value="P:phosphorelay signal transduction system"/>
    <property type="evidence" value="ECO:0007669"/>
    <property type="project" value="InterPro"/>
</dbReference>
<organism evidence="4 5">
    <name type="scientific">Candidatus Magnetobacterium bavaricum</name>
    <dbReference type="NCBI Taxonomy" id="29290"/>
    <lineage>
        <taxon>Bacteria</taxon>
        <taxon>Pseudomonadati</taxon>
        <taxon>Nitrospirota</taxon>
        <taxon>Thermodesulfovibrionia</taxon>
        <taxon>Thermodesulfovibrionales</taxon>
        <taxon>Candidatus Magnetobacteriaceae</taxon>
        <taxon>Candidatus Magnetobacterium</taxon>
    </lineage>
</organism>
<dbReference type="Pfam" id="PF00072">
    <property type="entry name" value="Response_reg"/>
    <property type="match status" value="1"/>
</dbReference>
<sequence length="126" mass="14037">MATKVLLVDDSKASRYGLRNWISKEEGTEIFEAANGLEGLQRFKEHQPDVTFLDLTMPVMDGFEALEEIRKIDPLAVVVVLTADVQQKTTQRVQELGAFMVLKKPPVKDSTIDALHKGLTARGKGR</sequence>
<proteinExistence type="predicted"/>
<dbReference type="PANTHER" id="PTHR44591:SF24">
    <property type="entry name" value="PROTEIN-GLUTAMATE METHYLESTERASE_PROTEIN-GLUTAMINE GLUTAMINASE 1"/>
    <property type="match status" value="1"/>
</dbReference>
<keyword evidence="1 2" id="KW-0597">Phosphoprotein</keyword>
<dbReference type="PANTHER" id="PTHR44591">
    <property type="entry name" value="STRESS RESPONSE REGULATOR PROTEIN 1"/>
    <property type="match status" value="1"/>
</dbReference>
<dbReference type="InterPro" id="IPR050595">
    <property type="entry name" value="Bact_response_regulator"/>
</dbReference>
<reference evidence="4 5" key="1">
    <citation type="submission" date="2015-02" db="EMBL/GenBank/DDBJ databases">
        <title>Single-cell genomics of uncultivated deep-branching MTB reveals a conserved set of magnetosome genes.</title>
        <authorList>
            <person name="Kolinko S."/>
            <person name="Richter M."/>
            <person name="Glockner F.O."/>
            <person name="Brachmann A."/>
            <person name="Schuler D."/>
        </authorList>
    </citation>
    <scope>NUCLEOTIDE SEQUENCE [LARGE SCALE GENOMIC DNA]</scope>
    <source>
        <strain evidence="4">TM-1</strain>
    </source>
</reference>
<dbReference type="EMBL" id="LACI01001020">
    <property type="protein sequence ID" value="KJU85443.1"/>
    <property type="molecule type" value="Genomic_DNA"/>
</dbReference>
<evidence type="ECO:0000256" key="1">
    <source>
        <dbReference type="ARBA" id="ARBA00022553"/>
    </source>
</evidence>
<dbReference type="InterPro" id="IPR011006">
    <property type="entry name" value="CheY-like_superfamily"/>
</dbReference>
<accession>A0A0F3GXN2</accession>
<dbReference type="SUPFAM" id="SSF52172">
    <property type="entry name" value="CheY-like"/>
    <property type="match status" value="1"/>
</dbReference>
<name>A0A0F3GXN2_9BACT</name>
<dbReference type="AlphaFoldDB" id="A0A0F3GXN2"/>
<evidence type="ECO:0000313" key="5">
    <source>
        <dbReference type="Proteomes" id="UP000033423"/>
    </source>
</evidence>
<comment type="caution">
    <text evidence="4">The sequence shown here is derived from an EMBL/GenBank/DDBJ whole genome shotgun (WGS) entry which is preliminary data.</text>
</comment>
<evidence type="ECO:0000256" key="2">
    <source>
        <dbReference type="PROSITE-ProRule" id="PRU00169"/>
    </source>
</evidence>
<evidence type="ECO:0000313" key="4">
    <source>
        <dbReference type="EMBL" id="KJU85443.1"/>
    </source>
</evidence>
<dbReference type="Gene3D" id="3.40.50.2300">
    <property type="match status" value="1"/>
</dbReference>
<evidence type="ECO:0000259" key="3">
    <source>
        <dbReference type="PROSITE" id="PS50110"/>
    </source>
</evidence>
<dbReference type="SMART" id="SM00448">
    <property type="entry name" value="REC"/>
    <property type="match status" value="1"/>
</dbReference>